<comment type="caution">
    <text evidence="2">The sequence shown here is derived from an EMBL/GenBank/DDBJ whole genome shotgun (WGS) entry which is preliminary data.</text>
</comment>
<keyword evidence="1" id="KW-0732">Signal</keyword>
<name>A0ABQ4RV85_9HYPH</name>
<protein>
    <submittedName>
        <fullName evidence="2">Uncharacterized protein</fullName>
    </submittedName>
</protein>
<organism evidence="2 3">
    <name type="scientific">Methylobacterium iners</name>
    <dbReference type="NCBI Taxonomy" id="418707"/>
    <lineage>
        <taxon>Bacteria</taxon>
        <taxon>Pseudomonadati</taxon>
        <taxon>Pseudomonadota</taxon>
        <taxon>Alphaproteobacteria</taxon>
        <taxon>Hyphomicrobiales</taxon>
        <taxon>Methylobacteriaceae</taxon>
        <taxon>Methylobacterium</taxon>
    </lineage>
</organism>
<reference evidence="2" key="2">
    <citation type="submission" date="2021-08" db="EMBL/GenBank/DDBJ databases">
        <authorList>
            <person name="Tani A."/>
            <person name="Ola A."/>
            <person name="Ogura Y."/>
            <person name="Katsura K."/>
            <person name="Hayashi T."/>
        </authorList>
    </citation>
    <scope>NUCLEOTIDE SEQUENCE</scope>
    <source>
        <strain evidence="2">DSM 19015</strain>
    </source>
</reference>
<evidence type="ECO:0000313" key="3">
    <source>
        <dbReference type="Proteomes" id="UP001055125"/>
    </source>
</evidence>
<feature type="chain" id="PRO_5045119268" evidence="1">
    <location>
        <begin position="23"/>
        <end position="82"/>
    </location>
</feature>
<feature type="signal peptide" evidence="1">
    <location>
        <begin position="1"/>
        <end position="22"/>
    </location>
</feature>
<dbReference type="RefSeq" id="WP_238242792.1">
    <property type="nucleotide sequence ID" value="NZ_BPQP01000012.1"/>
</dbReference>
<evidence type="ECO:0000256" key="1">
    <source>
        <dbReference type="SAM" id="SignalP"/>
    </source>
</evidence>
<gene>
    <name evidence="2" type="ORF">OCOJLMKI_0784</name>
</gene>
<keyword evidence="3" id="KW-1185">Reference proteome</keyword>
<proteinExistence type="predicted"/>
<dbReference type="EMBL" id="BPQP01000012">
    <property type="protein sequence ID" value="GJD93588.1"/>
    <property type="molecule type" value="Genomic_DNA"/>
</dbReference>
<dbReference type="Proteomes" id="UP001055125">
    <property type="component" value="Unassembled WGS sequence"/>
</dbReference>
<sequence length="82" mass="8346">MTRITTSTLTLAAILGTSAGLAAVATPLLASPDQIHTPAATKPAPVQPKSVLVQINTAPLLATGRDGQRTVRVVYAGPTTSR</sequence>
<accession>A0ABQ4RV85</accession>
<evidence type="ECO:0000313" key="2">
    <source>
        <dbReference type="EMBL" id="GJD93588.1"/>
    </source>
</evidence>
<reference evidence="2" key="1">
    <citation type="journal article" date="2021" name="Front. Microbiol.">
        <title>Comprehensive Comparative Genomics and Phenotyping of Methylobacterium Species.</title>
        <authorList>
            <person name="Alessa O."/>
            <person name="Ogura Y."/>
            <person name="Fujitani Y."/>
            <person name="Takami H."/>
            <person name="Hayashi T."/>
            <person name="Sahin N."/>
            <person name="Tani A."/>
        </authorList>
    </citation>
    <scope>NUCLEOTIDE SEQUENCE</scope>
    <source>
        <strain evidence="2">DSM 19015</strain>
    </source>
</reference>